<sequence>MRSYRMSRGDSQPRTLPGKRTLERCKSKGTVENVEIIDVDKGKSDVVIIEVPESSHQKSRCFRAKKRDSCASVISIDDEEEGIDKNISNAHYAATSSTFRPFSSNSPLSEESDCDECLIFVGERTFPSKFTGKVKMHPKCGSSRNRYGLDPASDSGASDSGSSGFCTSEGNSLESDSSDCEIMEDISGEIREQWERAALRRKMSQRSQFGSEDQASASGSSADPGFQSDQATQNMVNVESINESDKEYSKHFGEVPGECGPSSSSNGKNSSSRMANADELTEDSLQGIKENNSAANTVPSGISHDGPGFQKEELISEECSHRAQSSDETYFNRKSNRFRDFKMEDSIHVRDEDFDFLDKDKQIPVETCYGTAELRGGTMFQDAVSPYSVIPHKASDGNALFSDSVGLQDRKEHASEEQPSRHTQSPVDPVISHEIAAQEKEDKKEHSPGEQPSCQTQSSHDFVVNHELAAQVKEKLYPERTVLFNDQSTDKPQNDFGNQSFCHSKEGTLEEPICNPHAESGATGICPLYRRPDLSHIQNGLIWEREKHKESDEYRHADEEEWASRQRVLQIQAEEAQRLRKKRKAENSRLMEMEKRQKQRLEEIRESQKKDEEIIHLKEKLRAEVRKELDKMEGRYRDMASLLRGLGIHVEGGLFPLSCEVNAAYKQALLRFHPDRASRTDIRQQVEAEETFKLISRLKEQLLPVA</sequence>
<dbReference type="GO" id="GO:0005783">
    <property type="term" value="C:endoplasmic reticulum"/>
    <property type="evidence" value="ECO:0007669"/>
    <property type="project" value="UniProtKB-ARBA"/>
</dbReference>
<dbReference type="Proteomes" id="UP000228380">
    <property type="component" value="Chromosome 16"/>
</dbReference>
<dbReference type="RefSeq" id="XP_038970329.1">
    <property type="nucleotide sequence ID" value="XM_039114401.1"/>
</dbReference>
<feature type="region of interest" description="Disordered" evidence="2">
    <location>
        <begin position="199"/>
        <end position="230"/>
    </location>
</feature>
<evidence type="ECO:0000313" key="6">
    <source>
        <dbReference type="RefSeq" id="XP_038970329.1"/>
    </source>
</evidence>
<reference evidence="4 5" key="2">
    <citation type="submission" date="2025-04" db="UniProtKB">
        <authorList>
            <consortium name="RefSeq"/>
        </authorList>
    </citation>
    <scope>IDENTIFICATION</scope>
    <source>
        <tissue evidence="4 5">Young leaves</tissue>
    </source>
</reference>
<dbReference type="KEGG" id="pda:103717926"/>
<feature type="compositionally biased region" description="Basic and acidic residues" evidence="2">
    <location>
        <begin position="408"/>
        <end position="420"/>
    </location>
</feature>
<feature type="compositionally biased region" description="Basic and acidic residues" evidence="2">
    <location>
        <begin position="243"/>
        <end position="253"/>
    </location>
</feature>
<protein>
    <submittedName>
        <fullName evidence="4 5">Uncharacterized protein LOC103717926 isoform X1</fullName>
    </submittedName>
</protein>
<dbReference type="RefSeq" id="XP_008804732.2">
    <property type="nucleotide sequence ID" value="XM_008806510.4"/>
</dbReference>
<feature type="region of interest" description="Disordered" evidence="2">
    <location>
        <begin position="408"/>
        <end position="460"/>
    </location>
</feature>
<proteinExistence type="predicted"/>
<reference evidence="3" key="1">
    <citation type="journal article" date="2019" name="Nat. Commun.">
        <title>Genome-wide association mapping of date palm fruit traits.</title>
        <authorList>
            <person name="Hazzouri K.M."/>
            <person name="Gros-Balthazard M."/>
            <person name="Flowers J.M."/>
            <person name="Copetti D."/>
            <person name="Lemansour A."/>
            <person name="Lebrun M."/>
            <person name="Masmoudi K."/>
            <person name="Ferrand S."/>
            <person name="Dhar M.I."/>
            <person name="Fresquez Z.A."/>
            <person name="Rosas U."/>
            <person name="Zhang J."/>
            <person name="Talag J."/>
            <person name="Lee S."/>
            <person name="Kudrna D."/>
            <person name="Powell R.F."/>
            <person name="Leitch I.J."/>
            <person name="Krueger R.R."/>
            <person name="Wing R.A."/>
            <person name="Amiri K.M.A."/>
            <person name="Purugganan M.D."/>
        </authorList>
    </citation>
    <scope>NUCLEOTIDE SEQUENCE [LARGE SCALE GENOMIC DNA]</scope>
    <source>
        <strain evidence="3">cv. Khalas</strain>
    </source>
</reference>
<evidence type="ECO:0000313" key="5">
    <source>
        <dbReference type="RefSeq" id="XP_008804732.2"/>
    </source>
</evidence>
<dbReference type="PANTHER" id="PTHR36335">
    <property type="entry name" value="CHAPERONE DNAJ-DOMAIN SUPERFAMILY PROTEIN"/>
    <property type="match status" value="1"/>
</dbReference>
<feature type="region of interest" description="Disordered" evidence="2">
    <location>
        <begin position="242"/>
        <end position="277"/>
    </location>
</feature>
<name>A0A8B7CR82_PHODC</name>
<feature type="region of interest" description="Disordered" evidence="2">
    <location>
        <begin position="141"/>
        <end position="179"/>
    </location>
</feature>
<dbReference type="AlphaFoldDB" id="A0A8B7CR82"/>
<keyword evidence="1" id="KW-0175">Coiled coil</keyword>
<feature type="coiled-coil region" evidence="1">
    <location>
        <begin position="569"/>
        <end position="635"/>
    </location>
</feature>
<dbReference type="PANTHER" id="PTHR36335:SF1">
    <property type="entry name" value="CHAPERONE DNAJ-DOMAIN SUPERFAMILY PROTEIN"/>
    <property type="match status" value="1"/>
</dbReference>
<feature type="compositionally biased region" description="Basic and acidic residues" evidence="2">
    <location>
        <begin position="436"/>
        <end position="448"/>
    </location>
</feature>
<feature type="compositionally biased region" description="Low complexity" evidence="2">
    <location>
        <begin position="262"/>
        <end position="272"/>
    </location>
</feature>
<evidence type="ECO:0000256" key="2">
    <source>
        <dbReference type="SAM" id="MobiDB-lite"/>
    </source>
</evidence>
<accession>A0A8B7CR82</accession>
<feature type="compositionally biased region" description="Polar residues" evidence="2">
    <location>
        <begin position="450"/>
        <end position="460"/>
    </location>
</feature>
<dbReference type="OrthoDB" id="498970at2759"/>
<feature type="compositionally biased region" description="Low complexity" evidence="2">
    <location>
        <begin position="152"/>
        <end position="164"/>
    </location>
</feature>
<dbReference type="SUPFAM" id="SSF46565">
    <property type="entry name" value="Chaperone J-domain"/>
    <property type="match status" value="1"/>
</dbReference>
<dbReference type="GeneID" id="103717926"/>
<evidence type="ECO:0000256" key="1">
    <source>
        <dbReference type="SAM" id="Coils"/>
    </source>
</evidence>
<organism evidence="3 5">
    <name type="scientific">Phoenix dactylifera</name>
    <name type="common">Date palm</name>
    <dbReference type="NCBI Taxonomy" id="42345"/>
    <lineage>
        <taxon>Eukaryota</taxon>
        <taxon>Viridiplantae</taxon>
        <taxon>Streptophyta</taxon>
        <taxon>Embryophyta</taxon>
        <taxon>Tracheophyta</taxon>
        <taxon>Spermatophyta</taxon>
        <taxon>Magnoliopsida</taxon>
        <taxon>Liliopsida</taxon>
        <taxon>Arecaceae</taxon>
        <taxon>Coryphoideae</taxon>
        <taxon>Phoeniceae</taxon>
        <taxon>Phoenix</taxon>
    </lineage>
</organism>
<dbReference type="InterPro" id="IPR036869">
    <property type="entry name" value="J_dom_sf"/>
</dbReference>
<gene>
    <name evidence="4 5 6" type="primary">LOC103717926</name>
</gene>
<feature type="region of interest" description="Disordered" evidence="2">
    <location>
        <begin position="1"/>
        <end position="22"/>
    </location>
</feature>
<evidence type="ECO:0000313" key="4">
    <source>
        <dbReference type="RefSeq" id="XP_008804731.2"/>
    </source>
</evidence>
<dbReference type="InterPro" id="IPR001623">
    <property type="entry name" value="DnaJ_domain"/>
</dbReference>
<dbReference type="RefSeq" id="XP_008804731.2">
    <property type="nucleotide sequence ID" value="XM_008806509.4"/>
</dbReference>
<evidence type="ECO:0000313" key="3">
    <source>
        <dbReference type="Proteomes" id="UP000228380"/>
    </source>
</evidence>
<feature type="compositionally biased region" description="Polar residues" evidence="2">
    <location>
        <begin position="205"/>
        <end position="230"/>
    </location>
</feature>
<dbReference type="CDD" id="cd06257">
    <property type="entry name" value="DnaJ"/>
    <property type="match status" value="1"/>
</dbReference>
<keyword evidence="3" id="KW-1185">Reference proteome</keyword>
<feature type="compositionally biased region" description="Polar residues" evidence="2">
    <location>
        <begin position="165"/>
        <end position="175"/>
    </location>
</feature>